<dbReference type="EMBL" id="BPLQ01015306">
    <property type="protein sequence ID" value="GIY87162.1"/>
    <property type="molecule type" value="Genomic_DNA"/>
</dbReference>
<proteinExistence type="predicted"/>
<evidence type="ECO:0000313" key="1">
    <source>
        <dbReference type="EMBL" id="GIY87162.1"/>
    </source>
</evidence>
<organism evidence="1 2">
    <name type="scientific">Caerostris darwini</name>
    <dbReference type="NCBI Taxonomy" id="1538125"/>
    <lineage>
        <taxon>Eukaryota</taxon>
        <taxon>Metazoa</taxon>
        <taxon>Ecdysozoa</taxon>
        <taxon>Arthropoda</taxon>
        <taxon>Chelicerata</taxon>
        <taxon>Arachnida</taxon>
        <taxon>Araneae</taxon>
        <taxon>Araneomorphae</taxon>
        <taxon>Entelegynae</taxon>
        <taxon>Araneoidea</taxon>
        <taxon>Araneidae</taxon>
        <taxon>Caerostris</taxon>
    </lineage>
</organism>
<name>A0AAV4WWL4_9ARAC</name>
<sequence length="89" mass="9687">MPICRKQTWVVFFFTCEPAPLVPFDLTAKEVVDTVEVGGRSFDANRPQLGAILFPGKGKPAGWDKRPMNAAGGFLQNNSRIGALTESYG</sequence>
<reference evidence="1 2" key="1">
    <citation type="submission" date="2021-06" db="EMBL/GenBank/DDBJ databases">
        <title>Caerostris darwini draft genome.</title>
        <authorList>
            <person name="Kono N."/>
            <person name="Arakawa K."/>
        </authorList>
    </citation>
    <scope>NUCLEOTIDE SEQUENCE [LARGE SCALE GENOMIC DNA]</scope>
</reference>
<dbReference type="AlphaFoldDB" id="A0AAV4WWL4"/>
<accession>A0AAV4WWL4</accession>
<keyword evidence="2" id="KW-1185">Reference proteome</keyword>
<protein>
    <submittedName>
        <fullName evidence="1">Uncharacterized protein</fullName>
    </submittedName>
</protein>
<evidence type="ECO:0000313" key="2">
    <source>
        <dbReference type="Proteomes" id="UP001054837"/>
    </source>
</evidence>
<gene>
    <name evidence="1" type="ORF">CDAR_246971</name>
</gene>
<dbReference type="Proteomes" id="UP001054837">
    <property type="component" value="Unassembled WGS sequence"/>
</dbReference>
<comment type="caution">
    <text evidence="1">The sequence shown here is derived from an EMBL/GenBank/DDBJ whole genome shotgun (WGS) entry which is preliminary data.</text>
</comment>